<dbReference type="Gene3D" id="3.10.129.10">
    <property type="entry name" value="Hotdog Thioesterase"/>
    <property type="match status" value="1"/>
</dbReference>
<dbReference type="EMBL" id="FODV01000017">
    <property type="protein sequence ID" value="SEP15218.1"/>
    <property type="molecule type" value="Genomic_DNA"/>
</dbReference>
<feature type="domain" description="MaoC-like" evidence="1">
    <location>
        <begin position="81"/>
        <end position="176"/>
    </location>
</feature>
<dbReference type="CDD" id="cd03449">
    <property type="entry name" value="R_hydratase"/>
    <property type="match status" value="1"/>
</dbReference>
<dbReference type="AlphaFoldDB" id="A0A1H8VJZ1"/>
<dbReference type="SUPFAM" id="SSF54637">
    <property type="entry name" value="Thioesterase/thiol ester dehydrase-isomerase"/>
    <property type="match status" value="1"/>
</dbReference>
<proteinExistence type="predicted"/>
<keyword evidence="3" id="KW-1185">Reference proteome</keyword>
<dbReference type="InterPro" id="IPR002539">
    <property type="entry name" value="MaoC-like_dom"/>
</dbReference>
<dbReference type="GO" id="GO:0006633">
    <property type="term" value="P:fatty acid biosynthetic process"/>
    <property type="evidence" value="ECO:0007669"/>
    <property type="project" value="TreeGrafter"/>
</dbReference>
<dbReference type="Pfam" id="PF01575">
    <property type="entry name" value="MaoC_dehydratas"/>
    <property type="match status" value="1"/>
</dbReference>
<gene>
    <name evidence="2" type="ORF">SAMN04487948_11711</name>
</gene>
<name>A0A1H8VJZ1_9EURY</name>
<dbReference type="GO" id="GO:0016491">
    <property type="term" value="F:oxidoreductase activity"/>
    <property type="evidence" value="ECO:0007669"/>
    <property type="project" value="InterPro"/>
</dbReference>
<dbReference type="Proteomes" id="UP000199126">
    <property type="component" value="Unassembled WGS sequence"/>
</dbReference>
<dbReference type="Gene3D" id="1.10.620.20">
    <property type="entry name" value="Ribonucleotide Reductase, subunit A"/>
    <property type="match status" value="1"/>
</dbReference>
<accession>A0A1H8VJZ1</accession>
<sequence length="209" mass="23251">MEIPMDEAEATIEHENETYFFCSTDCQSLFTDAPQSYIETPHPHLVESGGIVTSRLSYGRAKGEFDLSIENPRSLGEGDTVRFSKTITEDDVRKFAEATSDTNAVHLNDAFAEKTRFGHRIVHGTLVSGLVSAALACFPGLTIYVSQHLEFRRPVSSGESLTAECKIVDELEHDRYQLTTRIENENSELVLDGTATVLIDPLPERPESR</sequence>
<dbReference type="InterPro" id="IPR050965">
    <property type="entry name" value="UPF0336/Enoyl-CoA_hydratase"/>
</dbReference>
<evidence type="ECO:0000313" key="2">
    <source>
        <dbReference type="EMBL" id="SEP15218.1"/>
    </source>
</evidence>
<organism evidence="2 3">
    <name type="scientific">Halogranum amylolyticum</name>
    <dbReference type="NCBI Taxonomy" id="660520"/>
    <lineage>
        <taxon>Archaea</taxon>
        <taxon>Methanobacteriati</taxon>
        <taxon>Methanobacteriota</taxon>
        <taxon>Stenosarchaea group</taxon>
        <taxon>Halobacteria</taxon>
        <taxon>Halobacteriales</taxon>
        <taxon>Haloferacaceae</taxon>
    </lineage>
</organism>
<evidence type="ECO:0000259" key="1">
    <source>
        <dbReference type="Pfam" id="PF01575"/>
    </source>
</evidence>
<reference evidence="3" key="1">
    <citation type="submission" date="2016-10" db="EMBL/GenBank/DDBJ databases">
        <authorList>
            <person name="Varghese N."/>
            <person name="Submissions S."/>
        </authorList>
    </citation>
    <scope>NUCLEOTIDE SEQUENCE [LARGE SCALE GENOMIC DNA]</scope>
    <source>
        <strain evidence="3">CGMCC 1.10121</strain>
    </source>
</reference>
<dbReference type="PANTHER" id="PTHR43437:SF3">
    <property type="entry name" value="HYDROXYACYL-THIOESTER DEHYDRATASE TYPE 2, MITOCHONDRIAL"/>
    <property type="match status" value="1"/>
</dbReference>
<dbReference type="InterPro" id="IPR029069">
    <property type="entry name" value="HotDog_dom_sf"/>
</dbReference>
<protein>
    <submittedName>
        <fullName evidence="2">Acyl dehydratase</fullName>
    </submittedName>
</protein>
<dbReference type="GO" id="GO:0019171">
    <property type="term" value="F:(3R)-hydroxyacyl-[acyl-carrier-protein] dehydratase activity"/>
    <property type="evidence" value="ECO:0007669"/>
    <property type="project" value="TreeGrafter"/>
</dbReference>
<dbReference type="PANTHER" id="PTHR43437">
    <property type="entry name" value="HYDROXYACYL-THIOESTER DEHYDRATASE TYPE 2, MITOCHONDRIAL-RELATED"/>
    <property type="match status" value="1"/>
</dbReference>
<dbReference type="InterPro" id="IPR012348">
    <property type="entry name" value="RNR-like"/>
</dbReference>
<evidence type="ECO:0000313" key="3">
    <source>
        <dbReference type="Proteomes" id="UP000199126"/>
    </source>
</evidence>